<feature type="chain" id="PRO_5032616622" description="DUF4124 domain-containing protein" evidence="2">
    <location>
        <begin position="17"/>
        <end position="162"/>
    </location>
</feature>
<dbReference type="Proteomes" id="UP000554837">
    <property type="component" value="Unassembled WGS sequence"/>
</dbReference>
<dbReference type="OrthoDB" id="5298561at2"/>
<proteinExistence type="predicted"/>
<feature type="signal peptide" evidence="2">
    <location>
        <begin position="1"/>
        <end position="16"/>
    </location>
</feature>
<gene>
    <name evidence="3" type="ORF">HNQ51_000972</name>
</gene>
<feature type="compositionally biased region" description="Basic and acidic residues" evidence="1">
    <location>
        <begin position="67"/>
        <end position="102"/>
    </location>
</feature>
<dbReference type="EMBL" id="JACHHO010000001">
    <property type="protein sequence ID" value="MBB5203679.1"/>
    <property type="molecule type" value="Genomic_DNA"/>
</dbReference>
<dbReference type="AlphaFoldDB" id="A0A840S5B2"/>
<keyword evidence="2" id="KW-0732">Signal</keyword>
<evidence type="ECO:0008006" key="5">
    <source>
        <dbReference type="Google" id="ProtNLM"/>
    </source>
</evidence>
<comment type="caution">
    <text evidence="3">The sequence shown here is derived from an EMBL/GenBank/DDBJ whole genome shotgun (WGS) entry which is preliminary data.</text>
</comment>
<feature type="region of interest" description="Disordered" evidence="1">
    <location>
        <begin position="50"/>
        <end position="102"/>
    </location>
</feature>
<evidence type="ECO:0000256" key="1">
    <source>
        <dbReference type="SAM" id="MobiDB-lite"/>
    </source>
</evidence>
<evidence type="ECO:0000256" key="2">
    <source>
        <dbReference type="SAM" id="SignalP"/>
    </source>
</evidence>
<name>A0A840S5B2_9BURK</name>
<dbReference type="RefSeq" id="WP_138857282.1">
    <property type="nucleotide sequence ID" value="NZ_CP040709.1"/>
</dbReference>
<sequence length="162" mass="17882">MKPLFALLLLSGAAQAQSVVYRCPGPPVLYTDAMSAKEAQEKGCKSIEGAPVSVLQGPRPKAAAAAAERRPEAARADPGRDKVDPDLQKARDSDRRKVLESELRDAEAKLDALKREYNGGEPERRGDERNFAKYQERVNELKAAITRQEADLQALRREISKL</sequence>
<reference evidence="3 4" key="1">
    <citation type="submission" date="2020-08" db="EMBL/GenBank/DDBJ databases">
        <title>Genomic Encyclopedia of Type Strains, Phase IV (KMG-IV): sequencing the most valuable type-strain genomes for metagenomic binning, comparative biology and taxonomic classification.</title>
        <authorList>
            <person name="Goeker M."/>
        </authorList>
    </citation>
    <scope>NUCLEOTIDE SEQUENCE [LARGE SCALE GENOMIC DNA]</scope>
    <source>
        <strain evidence="3 4">DSM 23958</strain>
    </source>
</reference>
<keyword evidence="4" id="KW-1185">Reference proteome</keyword>
<accession>A0A840S5B2</accession>
<evidence type="ECO:0000313" key="3">
    <source>
        <dbReference type="EMBL" id="MBB5203679.1"/>
    </source>
</evidence>
<protein>
    <recommendedName>
        <fullName evidence="5">DUF4124 domain-containing protein</fullName>
    </recommendedName>
</protein>
<feature type="compositionally biased region" description="Low complexity" evidence="1">
    <location>
        <begin position="57"/>
        <end position="66"/>
    </location>
</feature>
<evidence type="ECO:0000313" key="4">
    <source>
        <dbReference type="Proteomes" id="UP000554837"/>
    </source>
</evidence>
<organism evidence="3 4">
    <name type="scientific">Inhella inkyongensis</name>
    <dbReference type="NCBI Taxonomy" id="392593"/>
    <lineage>
        <taxon>Bacteria</taxon>
        <taxon>Pseudomonadati</taxon>
        <taxon>Pseudomonadota</taxon>
        <taxon>Betaproteobacteria</taxon>
        <taxon>Burkholderiales</taxon>
        <taxon>Sphaerotilaceae</taxon>
        <taxon>Inhella</taxon>
    </lineage>
</organism>